<dbReference type="GO" id="GO:0006641">
    <property type="term" value="P:triglyceride metabolic process"/>
    <property type="evidence" value="ECO:0007669"/>
    <property type="project" value="TreeGrafter"/>
</dbReference>
<comment type="similarity">
    <text evidence="1">Belongs to the FGGY kinase family.</text>
</comment>
<dbReference type="GO" id="GO:0005739">
    <property type="term" value="C:mitochondrion"/>
    <property type="evidence" value="ECO:0007669"/>
    <property type="project" value="TreeGrafter"/>
</dbReference>
<keyword evidence="4 7" id="KW-0418">Kinase</keyword>
<dbReference type="PANTHER" id="PTHR10196">
    <property type="entry name" value="SUGAR KINASE"/>
    <property type="match status" value="1"/>
</dbReference>
<reference evidence="7" key="2">
    <citation type="journal article" date="2024" name="Plant">
        <title>Genomic evolution and insights into agronomic trait innovations of Sesamum species.</title>
        <authorList>
            <person name="Miao H."/>
            <person name="Wang L."/>
            <person name="Qu L."/>
            <person name="Liu H."/>
            <person name="Sun Y."/>
            <person name="Le M."/>
            <person name="Wang Q."/>
            <person name="Wei S."/>
            <person name="Zheng Y."/>
            <person name="Lin W."/>
            <person name="Duan Y."/>
            <person name="Cao H."/>
            <person name="Xiong S."/>
            <person name="Wang X."/>
            <person name="Wei L."/>
            <person name="Li C."/>
            <person name="Ma Q."/>
            <person name="Ju M."/>
            <person name="Zhao R."/>
            <person name="Li G."/>
            <person name="Mu C."/>
            <person name="Tian Q."/>
            <person name="Mei H."/>
            <person name="Zhang T."/>
            <person name="Gao T."/>
            <person name="Zhang H."/>
        </authorList>
    </citation>
    <scope>NUCLEOTIDE SEQUENCE</scope>
    <source>
        <strain evidence="7">G02</strain>
    </source>
</reference>
<dbReference type="AlphaFoldDB" id="A0AAW2V6R9"/>
<evidence type="ECO:0000313" key="7">
    <source>
        <dbReference type="EMBL" id="KAL0425121.1"/>
    </source>
</evidence>
<keyword evidence="3" id="KW-0547">Nucleotide-binding</keyword>
<evidence type="ECO:0000256" key="5">
    <source>
        <dbReference type="ARBA" id="ARBA00022840"/>
    </source>
</evidence>
<dbReference type="EMBL" id="JACGWJ010000004">
    <property type="protein sequence ID" value="KAL0425121.1"/>
    <property type="molecule type" value="Genomic_DNA"/>
</dbReference>
<feature type="domain" description="Carbohydrate kinase FGGY C-terminal" evidence="6">
    <location>
        <begin position="30"/>
        <end position="102"/>
    </location>
</feature>
<protein>
    <submittedName>
        <fullName evidence="7">Glycerol kinase</fullName>
    </submittedName>
</protein>
<evidence type="ECO:0000256" key="3">
    <source>
        <dbReference type="ARBA" id="ARBA00022741"/>
    </source>
</evidence>
<accession>A0AAW2V6R9</accession>
<dbReference type="InterPro" id="IPR043129">
    <property type="entry name" value="ATPase_NBD"/>
</dbReference>
<evidence type="ECO:0000256" key="2">
    <source>
        <dbReference type="ARBA" id="ARBA00022679"/>
    </source>
</evidence>
<dbReference type="Pfam" id="PF02782">
    <property type="entry name" value="FGGY_C"/>
    <property type="match status" value="1"/>
</dbReference>
<sequence>MANHWDPYCWMSWDQHAAMLGQACRKGEAKSTYGTGAFILLNTGEEIIKSNHGLLSTLAYKLGPKAPTNYALEGSIAIAGAAVQWLRDSLGIIKTASEIEKLALEVDSSGFTLYQLLTDCLHHGGATMLGEFALGLQGLQTNPTLLGLCLRACVFR</sequence>
<comment type="caution">
    <text evidence="7">The sequence shown here is derived from an EMBL/GenBank/DDBJ whole genome shotgun (WGS) entry which is preliminary data.</text>
</comment>
<name>A0AAW2V6R9_SESRA</name>
<organism evidence="7">
    <name type="scientific">Sesamum radiatum</name>
    <name type="common">Black benniseed</name>
    <dbReference type="NCBI Taxonomy" id="300843"/>
    <lineage>
        <taxon>Eukaryota</taxon>
        <taxon>Viridiplantae</taxon>
        <taxon>Streptophyta</taxon>
        <taxon>Embryophyta</taxon>
        <taxon>Tracheophyta</taxon>
        <taxon>Spermatophyta</taxon>
        <taxon>Magnoliopsida</taxon>
        <taxon>eudicotyledons</taxon>
        <taxon>Gunneridae</taxon>
        <taxon>Pentapetalae</taxon>
        <taxon>asterids</taxon>
        <taxon>lamiids</taxon>
        <taxon>Lamiales</taxon>
        <taxon>Pedaliaceae</taxon>
        <taxon>Sesamum</taxon>
    </lineage>
</organism>
<reference evidence="7" key="1">
    <citation type="submission" date="2020-06" db="EMBL/GenBank/DDBJ databases">
        <authorList>
            <person name="Li T."/>
            <person name="Hu X."/>
            <person name="Zhang T."/>
            <person name="Song X."/>
            <person name="Zhang H."/>
            <person name="Dai N."/>
            <person name="Sheng W."/>
            <person name="Hou X."/>
            <person name="Wei L."/>
        </authorList>
    </citation>
    <scope>NUCLEOTIDE SEQUENCE</scope>
    <source>
        <strain evidence="7">G02</strain>
        <tissue evidence="7">Leaf</tissue>
    </source>
</reference>
<keyword evidence="5" id="KW-0067">ATP-binding</keyword>
<proteinExistence type="inferred from homology"/>
<evidence type="ECO:0000256" key="4">
    <source>
        <dbReference type="ARBA" id="ARBA00022777"/>
    </source>
</evidence>
<dbReference type="Gene3D" id="3.30.420.40">
    <property type="match status" value="1"/>
</dbReference>
<dbReference type="GO" id="GO:0005524">
    <property type="term" value="F:ATP binding"/>
    <property type="evidence" value="ECO:0007669"/>
    <property type="project" value="UniProtKB-KW"/>
</dbReference>
<evidence type="ECO:0000259" key="6">
    <source>
        <dbReference type="Pfam" id="PF02782"/>
    </source>
</evidence>
<dbReference type="GO" id="GO:0006071">
    <property type="term" value="P:glycerol metabolic process"/>
    <property type="evidence" value="ECO:0007669"/>
    <property type="project" value="TreeGrafter"/>
</dbReference>
<dbReference type="GO" id="GO:0004370">
    <property type="term" value="F:glycerol kinase activity"/>
    <property type="evidence" value="ECO:0007669"/>
    <property type="project" value="TreeGrafter"/>
</dbReference>
<evidence type="ECO:0000256" key="1">
    <source>
        <dbReference type="ARBA" id="ARBA00009156"/>
    </source>
</evidence>
<dbReference type="GO" id="GO:0046167">
    <property type="term" value="P:glycerol-3-phosphate biosynthetic process"/>
    <property type="evidence" value="ECO:0007669"/>
    <property type="project" value="TreeGrafter"/>
</dbReference>
<dbReference type="PANTHER" id="PTHR10196:SF69">
    <property type="entry name" value="GLYCEROL KINASE"/>
    <property type="match status" value="1"/>
</dbReference>
<keyword evidence="2" id="KW-0808">Transferase</keyword>
<gene>
    <name evidence="7" type="ORF">Sradi_1046900</name>
</gene>
<dbReference type="InterPro" id="IPR018485">
    <property type="entry name" value="FGGY_C"/>
</dbReference>
<dbReference type="SUPFAM" id="SSF53067">
    <property type="entry name" value="Actin-like ATPase domain"/>
    <property type="match status" value="1"/>
</dbReference>